<proteinExistence type="predicted"/>
<organism evidence="5">
    <name type="scientific">Schistocephalus solidus</name>
    <name type="common">Tapeworm</name>
    <dbReference type="NCBI Taxonomy" id="70667"/>
    <lineage>
        <taxon>Eukaryota</taxon>
        <taxon>Metazoa</taxon>
        <taxon>Spiralia</taxon>
        <taxon>Lophotrochozoa</taxon>
        <taxon>Platyhelminthes</taxon>
        <taxon>Cestoda</taxon>
        <taxon>Eucestoda</taxon>
        <taxon>Diphyllobothriidea</taxon>
        <taxon>Diphyllobothriidae</taxon>
        <taxon>Schistocephalus</taxon>
    </lineage>
</organism>
<dbReference type="InterPro" id="IPR011992">
    <property type="entry name" value="EF-hand-dom_pair"/>
</dbReference>
<evidence type="ECO:0000259" key="2">
    <source>
        <dbReference type="PROSITE" id="PS50222"/>
    </source>
</evidence>
<dbReference type="InterPro" id="IPR002048">
    <property type="entry name" value="EF_hand_dom"/>
</dbReference>
<name>A0A183SV65_SCHSO</name>
<evidence type="ECO:0000313" key="5">
    <source>
        <dbReference type="WBParaSite" id="SSLN_0000842301-mRNA-1"/>
    </source>
</evidence>
<accession>A0A183SV65</accession>
<evidence type="ECO:0000313" key="3">
    <source>
        <dbReference type="EMBL" id="VDL94498.1"/>
    </source>
</evidence>
<evidence type="ECO:0000313" key="4">
    <source>
        <dbReference type="Proteomes" id="UP000275846"/>
    </source>
</evidence>
<dbReference type="PROSITE" id="PS50222">
    <property type="entry name" value="EF_HAND_2"/>
    <property type="match status" value="1"/>
</dbReference>
<gene>
    <name evidence="3" type="ORF">SSLN_LOCUS8113</name>
</gene>
<sequence length="98" mass="10903">MIRVLIQDCHLRLRKYKATIEAEQTKCSTILGEALYKLIGVVDSNHLPPGRMTPEQHADVIFSKLDINKDGQLSRAEFIRGASGDGDIMGMLQFTQAS</sequence>
<dbReference type="EMBL" id="UYSU01034476">
    <property type="protein sequence ID" value="VDL94498.1"/>
    <property type="molecule type" value="Genomic_DNA"/>
</dbReference>
<protein>
    <submittedName>
        <fullName evidence="5">EF-hand domain-containing protein</fullName>
    </submittedName>
</protein>
<evidence type="ECO:0000256" key="1">
    <source>
        <dbReference type="ARBA" id="ARBA00022837"/>
    </source>
</evidence>
<dbReference type="PROSITE" id="PS00018">
    <property type="entry name" value="EF_HAND_1"/>
    <property type="match status" value="1"/>
</dbReference>
<dbReference type="WBParaSite" id="SSLN_0000842301-mRNA-1">
    <property type="protein sequence ID" value="SSLN_0000842301-mRNA-1"/>
    <property type="gene ID" value="SSLN_0000842301"/>
</dbReference>
<dbReference type="InterPro" id="IPR018247">
    <property type="entry name" value="EF_Hand_1_Ca_BS"/>
</dbReference>
<dbReference type="Proteomes" id="UP000275846">
    <property type="component" value="Unassembled WGS sequence"/>
</dbReference>
<reference evidence="5" key="1">
    <citation type="submission" date="2016-06" db="UniProtKB">
        <authorList>
            <consortium name="WormBaseParasite"/>
        </authorList>
    </citation>
    <scope>IDENTIFICATION</scope>
</reference>
<feature type="domain" description="EF-hand" evidence="2">
    <location>
        <begin position="53"/>
        <end position="88"/>
    </location>
</feature>
<dbReference type="SUPFAM" id="SSF47473">
    <property type="entry name" value="EF-hand"/>
    <property type="match status" value="1"/>
</dbReference>
<dbReference type="OrthoDB" id="191686at2759"/>
<dbReference type="AlphaFoldDB" id="A0A183SV65"/>
<dbReference type="GO" id="GO:0005509">
    <property type="term" value="F:calcium ion binding"/>
    <property type="evidence" value="ECO:0007669"/>
    <property type="project" value="InterPro"/>
</dbReference>
<dbReference type="Gene3D" id="1.10.238.10">
    <property type="entry name" value="EF-hand"/>
    <property type="match status" value="1"/>
</dbReference>
<keyword evidence="4" id="KW-1185">Reference proteome</keyword>
<reference evidence="3 4" key="2">
    <citation type="submission" date="2018-11" db="EMBL/GenBank/DDBJ databases">
        <authorList>
            <consortium name="Pathogen Informatics"/>
        </authorList>
    </citation>
    <scope>NUCLEOTIDE SEQUENCE [LARGE SCALE GENOMIC DNA]</scope>
    <source>
        <strain evidence="3 4">NST_G2</strain>
    </source>
</reference>
<dbReference type="PRINTS" id="PR00450">
    <property type="entry name" value="RECOVERIN"/>
</dbReference>
<keyword evidence="1" id="KW-0106">Calcium</keyword>
<dbReference type="STRING" id="70667.A0A183SV65"/>